<dbReference type="GO" id="GO:0008168">
    <property type="term" value="F:methyltransferase activity"/>
    <property type="evidence" value="ECO:0007669"/>
    <property type="project" value="UniProtKB-KW"/>
</dbReference>
<organism evidence="2 3">
    <name type="scientific">Paractinoplanes atraurantiacus</name>
    <dbReference type="NCBI Taxonomy" id="1036182"/>
    <lineage>
        <taxon>Bacteria</taxon>
        <taxon>Bacillati</taxon>
        <taxon>Actinomycetota</taxon>
        <taxon>Actinomycetes</taxon>
        <taxon>Micromonosporales</taxon>
        <taxon>Micromonosporaceae</taxon>
        <taxon>Paractinoplanes</taxon>
    </lineage>
</organism>
<dbReference type="Gene3D" id="3.40.50.150">
    <property type="entry name" value="Vaccinia Virus protein VP39"/>
    <property type="match status" value="1"/>
</dbReference>
<dbReference type="InterPro" id="IPR029063">
    <property type="entry name" value="SAM-dependent_MTases_sf"/>
</dbReference>
<keyword evidence="2" id="KW-0489">Methyltransferase</keyword>
<dbReference type="Proteomes" id="UP000219612">
    <property type="component" value="Unassembled WGS sequence"/>
</dbReference>
<protein>
    <submittedName>
        <fullName evidence="2">Methyltransferase domain-containing protein</fullName>
    </submittedName>
</protein>
<sequence>MGKVFDAVEAYRAAFGYRDIAAEVDVLCDWFARHHGGSPGAVLEVAAGPADHALEFARRGASVTALDLSPAMCAVAGDRAREAGLRVDVVQGDMTAFRLGRRFDLVLLLLDSASLLLTEEAMAALLHRAAEHLAPGGLLVADLAVRGDGPRPDWTVGDVRTRWGSPQDAYDPVTGVEQVRVRISVGAELVVDEIVPARAWSSDDLVRLGPLELVGRYSSMAGGAGRDVPVLRRRP</sequence>
<evidence type="ECO:0000259" key="1">
    <source>
        <dbReference type="Pfam" id="PF13649"/>
    </source>
</evidence>
<feature type="domain" description="Methyltransferase" evidence="1">
    <location>
        <begin position="42"/>
        <end position="137"/>
    </location>
</feature>
<reference evidence="2 3" key="1">
    <citation type="submission" date="2017-09" db="EMBL/GenBank/DDBJ databases">
        <authorList>
            <person name="Ehlers B."/>
            <person name="Leendertz F.H."/>
        </authorList>
    </citation>
    <scope>NUCLEOTIDE SEQUENCE [LARGE SCALE GENOMIC DNA]</scope>
    <source>
        <strain evidence="2 3">CGMCC 4.6857</strain>
    </source>
</reference>
<dbReference type="SUPFAM" id="SSF53335">
    <property type="entry name" value="S-adenosyl-L-methionine-dependent methyltransferases"/>
    <property type="match status" value="1"/>
</dbReference>
<dbReference type="Pfam" id="PF13649">
    <property type="entry name" value="Methyltransf_25"/>
    <property type="match status" value="1"/>
</dbReference>
<dbReference type="EMBL" id="OBDY01000041">
    <property type="protein sequence ID" value="SNY72016.1"/>
    <property type="molecule type" value="Genomic_DNA"/>
</dbReference>
<proteinExistence type="predicted"/>
<dbReference type="OrthoDB" id="189743at2"/>
<dbReference type="InterPro" id="IPR041698">
    <property type="entry name" value="Methyltransf_25"/>
</dbReference>
<keyword evidence="3" id="KW-1185">Reference proteome</keyword>
<dbReference type="AlphaFoldDB" id="A0A285KKS7"/>
<dbReference type="GO" id="GO:0032259">
    <property type="term" value="P:methylation"/>
    <property type="evidence" value="ECO:0007669"/>
    <property type="project" value="UniProtKB-KW"/>
</dbReference>
<evidence type="ECO:0000313" key="3">
    <source>
        <dbReference type="Proteomes" id="UP000219612"/>
    </source>
</evidence>
<keyword evidence="2" id="KW-0808">Transferase</keyword>
<dbReference type="CDD" id="cd02440">
    <property type="entry name" value="AdoMet_MTases"/>
    <property type="match status" value="1"/>
</dbReference>
<evidence type="ECO:0000313" key="2">
    <source>
        <dbReference type="EMBL" id="SNY72016.1"/>
    </source>
</evidence>
<gene>
    <name evidence="2" type="ORF">SAMN05421748_14146</name>
</gene>
<accession>A0A285KKS7</accession>
<name>A0A285KKS7_9ACTN</name>